<comment type="caution">
    <text evidence="3">The sequence shown here is derived from an EMBL/GenBank/DDBJ whole genome shotgun (WGS) entry which is preliminary data.</text>
</comment>
<dbReference type="SUPFAM" id="SSF52091">
    <property type="entry name" value="SpoIIaa-like"/>
    <property type="match status" value="1"/>
</dbReference>
<dbReference type="Proteomes" id="UP000095728">
    <property type="component" value="Unassembled WGS sequence"/>
</dbReference>
<protein>
    <recommendedName>
        <fullName evidence="2">STAS domain-containing protein</fullName>
    </recommendedName>
</protein>
<dbReference type="InterPro" id="IPR036513">
    <property type="entry name" value="STAS_dom_sf"/>
</dbReference>
<dbReference type="Gene3D" id="3.30.750.24">
    <property type="entry name" value="STAS domain"/>
    <property type="match status" value="1"/>
</dbReference>
<dbReference type="STRING" id="56408.A0A1E5RDG0"/>
<keyword evidence="4" id="KW-1185">Reference proteome</keyword>
<evidence type="ECO:0000256" key="1">
    <source>
        <dbReference type="SAM" id="MobiDB-lite"/>
    </source>
</evidence>
<feature type="compositionally biased region" description="Basic and acidic residues" evidence="1">
    <location>
        <begin position="1"/>
        <end position="10"/>
    </location>
</feature>
<evidence type="ECO:0000259" key="2">
    <source>
        <dbReference type="PROSITE" id="PS50801"/>
    </source>
</evidence>
<dbReference type="InParanoid" id="A0A1E5RDG0"/>
<name>A0A1E5RDG0_9ASCO</name>
<evidence type="ECO:0000313" key="3">
    <source>
        <dbReference type="EMBL" id="OEJ84938.1"/>
    </source>
</evidence>
<accession>A0A1E5RDG0</accession>
<sequence length="142" mass="16213">MKSRLKRLEKFGSSNQHPAAPRSREKSMTRFIIFDVNGMTAIDSSAALVLHDLIEMYVKHGTKVLLVAHFVPIKVKNILSNSRILELVEYDELNRQQGDVFFKTIQDALHLVDYIEACGEAEPMRRRSTEESIPPSILNNFV</sequence>
<feature type="region of interest" description="Disordered" evidence="1">
    <location>
        <begin position="1"/>
        <end position="24"/>
    </location>
</feature>
<gene>
    <name evidence="3" type="ORF">AWRI3579_g2334</name>
</gene>
<dbReference type="AlphaFoldDB" id="A0A1E5RDG0"/>
<dbReference type="Pfam" id="PF01740">
    <property type="entry name" value="STAS"/>
    <property type="match status" value="1"/>
</dbReference>
<evidence type="ECO:0000313" key="4">
    <source>
        <dbReference type="Proteomes" id="UP000095728"/>
    </source>
</evidence>
<dbReference type="OrthoDB" id="427213at2759"/>
<reference evidence="4" key="1">
    <citation type="journal article" date="2016" name="Genome Announc.">
        <title>Genome sequences of three species of Hanseniaspora isolated from spontaneous wine fermentations.</title>
        <authorList>
            <person name="Sternes P.R."/>
            <person name="Lee D."/>
            <person name="Kutyna D.R."/>
            <person name="Borneman A.R."/>
        </authorList>
    </citation>
    <scope>NUCLEOTIDE SEQUENCE [LARGE SCALE GENOMIC DNA]</scope>
    <source>
        <strain evidence="4">AWRI3579</strain>
    </source>
</reference>
<proteinExistence type="predicted"/>
<dbReference type="InterPro" id="IPR002645">
    <property type="entry name" value="STAS_dom"/>
</dbReference>
<organism evidence="3 4">
    <name type="scientific">Hanseniaspora osmophila</name>
    <dbReference type="NCBI Taxonomy" id="56408"/>
    <lineage>
        <taxon>Eukaryota</taxon>
        <taxon>Fungi</taxon>
        <taxon>Dikarya</taxon>
        <taxon>Ascomycota</taxon>
        <taxon>Saccharomycotina</taxon>
        <taxon>Saccharomycetes</taxon>
        <taxon>Saccharomycodales</taxon>
        <taxon>Saccharomycodaceae</taxon>
        <taxon>Hanseniaspora</taxon>
    </lineage>
</organism>
<dbReference type="EMBL" id="LPNM01000007">
    <property type="protein sequence ID" value="OEJ84938.1"/>
    <property type="molecule type" value="Genomic_DNA"/>
</dbReference>
<feature type="domain" description="STAS" evidence="2">
    <location>
        <begin position="1"/>
        <end position="112"/>
    </location>
</feature>
<dbReference type="PROSITE" id="PS50801">
    <property type="entry name" value="STAS"/>
    <property type="match status" value="1"/>
</dbReference>